<comment type="function">
    <text evidence="8">Phosphorylase is an important allosteric enzyme in carbohydrate metabolism. Enzymes from different sources differ in their regulatory mechanisms and in their natural substrates. However, all known phosphorylases share catalytic and structural properties.</text>
</comment>
<dbReference type="EC" id="2.4.1.1" evidence="9"/>
<evidence type="ECO:0000313" key="10">
    <source>
        <dbReference type="EMBL" id="NMG18006.1"/>
    </source>
</evidence>
<dbReference type="SUPFAM" id="SSF53756">
    <property type="entry name" value="UDP-Glycosyltransferase/glycogen phosphorylase"/>
    <property type="match status" value="1"/>
</dbReference>
<dbReference type="Proteomes" id="UP000718564">
    <property type="component" value="Unassembled WGS sequence"/>
</dbReference>
<keyword evidence="4 9" id="KW-0328">Glycosyltransferase</keyword>
<organism evidence="10 11">
    <name type="scientific">Brasilonema bromeliae SPC951</name>
    <dbReference type="NCBI Taxonomy" id="385972"/>
    <lineage>
        <taxon>Bacteria</taxon>
        <taxon>Bacillati</taxon>
        <taxon>Cyanobacteriota</taxon>
        <taxon>Cyanophyceae</taxon>
        <taxon>Nostocales</taxon>
        <taxon>Scytonemataceae</taxon>
        <taxon>Brasilonema</taxon>
        <taxon>Bromeliae group (in: Brasilonema)</taxon>
    </lineage>
</organism>
<keyword evidence="7 9" id="KW-0119">Carbohydrate metabolism</keyword>
<dbReference type="InterPro" id="IPR000811">
    <property type="entry name" value="Glyco_trans_35"/>
</dbReference>
<evidence type="ECO:0000256" key="7">
    <source>
        <dbReference type="ARBA" id="ARBA00023277"/>
    </source>
</evidence>
<dbReference type="InterPro" id="IPR035090">
    <property type="entry name" value="Pyridoxal_P_attach_site"/>
</dbReference>
<dbReference type="CDD" id="cd04300">
    <property type="entry name" value="GT35_Glycogen_Phosphorylase"/>
    <property type="match status" value="1"/>
</dbReference>
<evidence type="ECO:0000313" key="11">
    <source>
        <dbReference type="Proteomes" id="UP000718564"/>
    </source>
</evidence>
<evidence type="ECO:0000256" key="8">
    <source>
        <dbReference type="ARBA" id="ARBA00025174"/>
    </source>
</evidence>
<keyword evidence="6 9" id="KW-0663">Pyridoxal phosphate</keyword>
<keyword evidence="5 9" id="KW-0808">Transferase</keyword>
<evidence type="ECO:0000256" key="3">
    <source>
        <dbReference type="ARBA" id="ARBA00006047"/>
    </source>
</evidence>
<proteinExistence type="inferred from homology"/>
<protein>
    <recommendedName>
        <fullName evidence="9">Alpha-1,4 glucan phosphorylase</fullName>
        <ecNumber evidence="9">2.4.1.1</ecNumber>
    </recommendedName>
</protein>
<reference evidence="10 11" key="1">
    <citation type="submission" date="2018-06" db="EMBL/GenBank/DDBJ databases">
        <title>Comparative genomics of Brasilonema spp. strains.</title>
        <authorList>
            <person name="Alvarenga D.O."/>
            <person name="Fiore M.F."/>
            <person name="Varani A.M."/>
        </authorList>
    </citation>
    <scope>NUCLEOTIDE SEQUENCE [LARGE SCALE GENOMIC DNA]</scope>
    <source>
        <strain evidence="10 11">SPC951</strain>
    </source>
</reference>
<comment type="similarity">
    <text evidence="3 9">Belongs to the glycogen phosphorylase family.</text>
</comment>
<dbReference type="InterPro" id="IPR011833">
    <property type="entry name" value="Glycg_phsphrylas"/>
</dbReference>
<evidence type="ECO:0000256" key="9">
    <source>
        <dbReference type="RuleBase" id="RU000587"/>
    </source>
</evidence>
<gene>
    <name evidence="10" type="ORF">DP116_00540</name>
</gene>
<dbReference type="PANTHER" id="PTHR11468">
    <property type="entry name" value="GLYCOGEN PHOSPHORYLASE"/>
    <property type="match status" value="1"/>
</dbReference>
<keyword evidence="11" id="KW-1185">Reference proteome</keyword>
<name>A0ABX1P139_9CYAN</name>
<accession>A0ABX1P139</accession>
<sequence>MNNGNGLKKHNGKHIPHWKKHICRTEHAAIQVEDDRTGMDVETLKRAFFDNLYYIQAKDKGWATAHDYYMALAYTVRDRLLHRWLKTVEQTYFKKDVKVVCYLSAEYLIGRQLGKNLTNIGLHDVARQVVQESGYDLYDLMEQEDEPGLGNGGLGRLAACFLDSLSTLEIPAIGYGIRYEYGIFQQVIRDGTQVEVPDRWLRFGNPWEIPRPDYTMEVKFGGHTEAFTDEQGRYQVRWIPERTVLGTPYDTPMVGYNSNTVNTLRLWSAKASDEFNLQIFNSGDFANAVADKVFSENITKVLYPNDNNYQGRELRLQQQYFFVSCSLQDIIRNFLQHDDNFDNFPNKFALQINDTHPTIGVAELMRLLVDEHQLGWDKAWDITQKTFGFTNHTLLSEALERWSLSIFGRLLPRHLEIIFEINQRFLDEVRAKYPQDIEKVARLSLIEEGADKRVRMAHLACVGSHAINGVAALHTELLTHDLFRDFYELFPEKFSNKTNGVTPRRWILVANSKLALHITNKIGKGWIKNLEELKQLEAFVDDQEFRDQWRQIKQENKQDLAEYILQTNGIHVDPNSLFDIQVKRLHEYKRQLLNLLHVITLYNQIKQNPHADVVPRTVIFAGKAAPGYAMAKLIIQLINSVADVVNNDPDVGVRGSVPEASRLKVVFLANYNVALAQRIYPAADVSEQISTAGKEASGTSNMKFAMNGALTIGTLDGANIEIRDRVGHENFFLFGLTTEQVSQMKAQGYHPWDYYNSNPQLKQAIDQIASGYFSKGDRDLFKPLVESLKNRDDYLLFADYQSYIECQQQVSEAYRNQDKWLRMSILNAARTGYFSSDRTIREYARDIWHVQPVPVILEDDQQENAAIKHRSTTSINSQ</sequence>
<evidence type="ECO:0000256" key="2">
    <source>
        <dbReference type="ARBA" id="ARBA00001933"/>
    </source>
</evidence>
<dbReference type="PIRSF" id="PIRSF000460">
    <property type="entry name" value="Pprylas_GlgP"/>
    <property type="match status" value="1"/>
</dbReference>
<dbReference type="EMBL" id="QMEB01000002">
    <property type="protein sequence ID" value="NMG18006.1"/>
    <property type="molecule type" value="Genomic_DNA"/>
</dbReference>
<comment type="caution">
    <text evidence="10">The sequence shown here is derived from an EMBL/GenBank/DDBJ whole genome shotgun (WGS) entry which is preliminary data.</text>
</comment>
<evidence type="ECO:0000256" key="4">
    <source>
        <dbReference type="ARBA" id="ARBA00022676"/>
    </source>
</evidence>
<dbReference type="Gene3D" id="3.40.50.2000">
    <property type="entry name" value="Glycogen Phosphorylase B"/>
    <property type="match status" value="2"/>
</dbReference>
<comment type="function">
    <text evidence="9">Allosteric enzyme that catalyzes the rate-limiting step in glycogen catabolism, the phosphorolytic cleavage of glycogen to produce glucose-1-phosphate, and plays a central role in maintaining cellular and organismal glucose homeostasis.</text>
</comment>
<dbReference type="Pfam" id="PF00343">
    <property type="entry name" value="Phosphorylase"/>
    <property type="match status" value="1"/>
</dbReference>
<dbReference type="PROSITE" id="PS00102">
    <property type="entry name" value="PHOSPHORYLASE"/>
    <property type="match status" value="1"/>
</dbReference>
<dbReference type="PANTHER" id="PTHR11468:SF3">
    <property type="entry name" value="GLYCOGEN PHOSPHORYLASE, LIVER FORM"/>
    <property type="match status" value="1"/>
</dbReference>
<evidence type="ECO:0000256" key="5">
    <source>
        <dbReference type="ARBA" id="ARBA00022679"/>
    </source>
</evidence>
<dbReference type="NCBIfam" id="TIGR02093">
    <property type="entry name" value="P_ylase"/>
    <property type="match status" value="1"/>
</dbReference>
<evidence type="ECO:0000256" key="1">
    <source>
        <dbReference type="ARBA" id="ARBA00001275"/>
    </source>
</evidence>
<comment type="catalytic activity">
    <reaction evidence="1 9">
        <text>[(1-&gt;4)-alpha-D-glucosyl](n) + phosphate = [(1-&gt;4)-alpha-D-glucosyl](n-1) + alpha-D-glucose 1-phosphate</text>
        <dbReference type="Rhea" id="RHEA:41732"/>
        <dbReference type="Rhea" id="RHEA-COMP:9584"/>
        <dbReference type="Rhea" id="RHEA-COMP:9586"/>
        <dbReference type="ChEBI" id="CHEBI:15444"/>
        <dbReference type="ChEBI" id="CHEBI:43474"/>
        <dbReference type="ChEBI" id="CHEBI:58601"/>
        <dbReference type="EC" id="2.4.1.1"/>
    </reaction>
</comment>
<comment type="cofactor">
    <cofactor evidence="2 9">
        <name>pyridoxal 5'-phosphate</name>
        <dbReference type="ChEBI" id="CHEBI:597326"/>
    </cofactor>
</comment>
<evidence type="ECO:0000256" key="6">
    <source>
        <dbReference type="ARBA" id="ARBA00022898"/>
    </source>
</evidence>